<accession>A0A1H7W0L7</accession>
<evidence type="ECO:0000313" key="4">
    <source>
        <dbReference type="Proteomes" id="UP000198984"/>
    </source>
</evidence>
<dbReference type="InterPro" id="IPR022311">
    <property type="entry name" value="PolX-like"/>
</dbReference>
<dbReference type="GO" id="GO:0008270">
    <property type="term" value="F:zinc ion binding"/>
    <property type="evidence" value="ECO:0007669"/>
    <property type="project" value="TreeGrafter"/>
</dbReference>
<dbReference type="GO" id="GO:0042578">
    <property type="term" value="F:phosphoric ester hydrolase activity"/>
    <property type="evidence" value="ECO:0007669"/>
    <property type="project" value="TreeGrafter"/>
</dbReference>
<gene>
    <name evidence="3" type="ORF">SAMN04488505_103506</name>
</gene>
<feature type="domain" description="DNA-directed DNA polymerase X" evidence="2">
    <location>
        <begin position="1"/>
        <end position="298"/>
    </location>
</feature>
<dbReference type="Pfam" id="PF14520">
    <property type="entry name" value="HHH_5"/>
    <property type="match status" value="1"/>
</dbReference>
<dbReference type="SMART" id="SM00483">
    <property type="entry name" value="POLXc"/>
    <property type="match status" value="1"/>
</dbReference>
<dbReference type="Pfam" id="PF02811">
    <property type="entry name" value="PHP"/>
    <property type="match status" value="1"/>
</dbReference>
<name>A0A1H7W0L7_9BACT</name>
<feature type="domain" description="Polymerase/histidinol phosphatase N-terminal" evidence="1">
    <location>
        <begin position="322"/>
        <end position="401"/>
    </location>
</feature>
<protein>
    <submittedName>
        <fullName evidence="3">DNA polymerase (Family 10)</fullName>
    </submittedName>
</protein>
<dbReference type="GO" id="GO:0005829">
    <property type="term" value="C:cytosol"/>
    <property type="evidence" value="ECO:0007669"/>
    <property type="project" value="TreeGrafter"/>
</dbReference>
<dbReference type="PIRSF" id="PIRSF005047">
    <property type="entry name" value="UCP005047_YshC"/>
    <property type="match status" value="1"/>
</dbReference>
<keyword evidence="4" id="KW-1185">Reference proteome</keyword>
<dbReference type="Gene3D" id="1.10.150.20">
    <property type="entry name" value="5' to 3' exonuclease, C-terminal subdomain"/>
    <property type="match status" value="1"/>
</dbReference>
<dbReference type="InterPro" id="IPR016195">
    <property type="entry name" value="Pol/histidinol_Pase-like"/>
</dbReference>
<dbReference type="Gene3D" id="3.20.20.140">
    <property type="entry name" value="Metal-dependent hydrolases"/>
    <property type="match status" value="1"/>
</dbReference>
<dbReference type="InterPro" id="IPR002054">
    <property type="entry name" value="DNA-dir_DNA_pol_X"/>
</dbReference>
<evidence type="ECO:0000313" key="3">
    <source>
        <dbReference type="EMBL" id="SEM14605.1"/>
    </source>
</evidence>
<dbReference type="Gene3D" id="1.10.150.110">
    <property type="entry name" value="DNA polymerase beta, N-terminal domain-like"/>
    <property type="match status" value="1"/>
</dbReference>
<dbReference type="GO" id="GO:0003677">
    <property type="term" value="F:DNA binding"/>
    <property type="evidence" value="ECO:0007669"/>
    <property type="project" value="InterPro"/>
</dbReference>
<dbReference type="InterPro" id="IPR010996">
    <property type="entry name" value="HHH_MUS81"/>
</dbReference>
<dbReference type="PANTHER" id="PTHR36928">
    <property type="entry name" value="PHOSPHATASE YCDX-RELATED"/>
    <property type="match status" value="1"/>
</dbReference>
<dbReference type="Proteomes" id="UP000198984">
    <property type="component" value="Unassembled WGS sequence"/>
</dbReference>
<dbReference type="SMART" id="SM00481">
    <property type="entry name" value="POLIIIAc"/>
    <property type="match status" value="1"/>
</dbReference>
<dbReference type="PANTHER" id="PTHR36928:SF1">
    <property type="entry name" value="PHOSPHATASE YCDX-RELATED"/>
    <property type="match status" value="1"/>
</dbReference>
<dbReference type="InterPro" id="IPR047967">
    <property type="entry name" value="PolX_PHP"/>
</dbReference>
<dbReference type="AlphaFoldDB" id="A0A1H7W0L7"/>
<dbReference type="SUPFAM" id="SSF81301">
    <property type="entry name" value="Nucleotidyltransferase"/>
    <property type="match status" value="1"/>
</dbReference>
<reference evidence="3 4" key="1">
    <citation type="submission" date="2016-10" db="EMBL/GenBank/DDBJ databases">
        <authorList>
            <person name="de Groot N.N."/>
        </authorList>
    </citation>
    <scope>NUCLEOTIDE SEQUENCE [LARGE SCALE GENOMIC DNA]</scope>
    <source>
        <strain evidence="3 4">DSM 21039</strain>
    </source>
</reference>
<evidence type="ECO:0000259" key="2">
    <source>
        <dbReference type="SMART" id="SM00483"/>
    </source>
</evidence>
<dbReference type="STRING" id="573321.SAMN04488505_103506"/>
<dbReference type="RefSeq" id="WP_089913407.1">
    <property type="nucleotide sequence ID" value="NZ_FOBB01000003.1"/>
</dbReference>
<proteinExistence type="predicted"/>
<dbReference type="EMBL" id="FOBB01000003">
    <property type="protein sequence ID" value="SEM14605.1"/>
    <property type="molecule type" value="Genomic_DNA"/>
</dbReference>
<dbReference type="SUPFAM" id="SSF89550">
    <property type="entry name" value="PHP domain-like"/>
    <property type="match status" value="1"/>
</dbReference>
<dbReference type="Pfam" id="PF14716">
    <property type="entry name" value="HHH_8"/>
    <property type="match status" value="1"/>
</dbReference>
<dbReference type="InterPro" id="IPR003141">
    <property type="entry name" value="Pol/His_phosphatase_N"/>
</dbReference>
<dbReference type="InterPro" id="IPR027421">
    <property type="entry name" value="DNA_pol_lamdba_lyase_dom_sf"/>
</dbReference>
<dbReference type="GO" id="GO:0003887">
    <property type="term" value="F:DNA-directed DNA polymerase activity"/>
    <property type="evidence" value="ECO:0007669"/>
    <property type="project" value="InterPro"/>
</dbReference>
<dbReference type="InterPro" id="IPR004013">
    <property type="entry name" value="PHP_dom"/>
</dbReference>
<dbReference type="CDD" id="cd07436">
    <property type="entry name" value="PHP_PolX"/>
    <property type="match status" value="1"/>
</dbReference>
<dbReference type="SUPFAM" id="SSF47802">
    <property type="entry name" value="DNA polymerase beta, N-terminal domain-like"/>
    <property type="match status" value="1"/>
</dbReference>
<dbReference type="InterPro" id="IPR050243">
    <property type="entry name" value="PHP_phosphatase"/>
</dbReference>
<organism evidence="3 4">
    <name type="scientific">Chitinophaga rupis</name>
    <dbReference type="NCBI Taxonomy" id="573321"/>
    <lineage>
        <taxon>Bacteria</taxon>
        <taxon>Pseudomonadati</taxon>
        <taxon>Bacteroidota</taxon>
        <taxon>Chitinophagia</taxon>
        <taxon>Chitinophagales</taxon>
        <taxon>Chitinophagaceae</taxon>
        <taxon>Chitinophaga</taxon>
    </lineage>
</organism>
<evidence type="ECO:0000259" key="1">
    <source>
        <dbReference type="SMART" id="SM00481"/>
    </source>
</evidence>
<sequence>MDNYTIADNFSLLSKLMDIHGEDSFKAKSFASASFTIEKLPAQLKETAPEDIARIKGIGSSTNKAIQEMLQTGHLSLLENFIIKTPPGILEMLKIKGLGPKKIATIWKELEVETLGELLYACDENRLTLLKGFGQKTQDNVKQSIEFYFSNRDRFLYAEIATMAQELEKRLQQMLAPALVSLTGQVRRTEIIIDEVELVVSAAPAIIEQQLSAIPDFTLVETTDHSQLWQHQQHVKMRIYSCLPEDFAKTLFITTADAAFLEHFDADGQAAALLNGATSEAAIFEKAGLDMIEPCMRNGGLALDLAKRKQLPTLISPEDIKGIIHSHSQWSDGVNTLEEMATAAKAQGLEYLVISDHSRSAFYANGLSIERIQAQHQQIEELNKTLAPFRIFKSVEADILYDGSLDYSDEILATFDLVIASVHSILKMTEEKAMARLLKAIENPYTTILGHMTGRLLLSRNGYPVDHQKIIDACAANNVVIELNAHPRRLDMDWQWLPYALEKNVLISIDPDAHSIEGYKDVYYGTLAARKGGLTKEKNLSSFSRTALETFLQQRRAARIN</sequence>
<dbReference type="InterPro" id="IPR043519">
    <property type="entry name" value="NT_sf"/>
</dbReference>
<dbReference type="OrthoDB" id="9808747at2"/>